<evidence type="ECO:0000256" key="10">
    <source>
        <dbReference type="ARBA" id="ARBA00048540"/>
    </source>
</evidence>
<dbReference type="RefSeq" id="WP_344190667.1">
    <property type="nucleotide sequence ID" value="NZ_BAAARN010000001.1"/>
</dbReference>
<dbReference type="PANTHER" id="PTHR30040:SF2">
    <property type="entry name" value="FAD:PROTEIN FMN TRANSFERASE"/>
    <property type="match status" value="1"/>
</dbReference>
<gene>
    <name evidence="12" type="ORF">GCM10009867_08960</name>
</gene>
<dbReference type="Proteomes" id="UP001501326">
    <property type="component" value="Unassembled WGS sequence"/>
</dbReference>
<organism evidence="12 13">
    <name type="scientific">Pedococcus aerophilus</name>
    <dbReference type="NCBI Taxonomy" id="436356"/>
    <lineage>
        <taxon>Bacteria</taxon>
        <taxon>Bacillati</taxon>
        <taxon>Actinomycetota</taxon>
        <taxon>Actinomycetes</taxon>
        <taxon>Micrococcales</taxon>
        <taxon>Intrasporangiaceae</taxon>
        <taxon>Pedococcus</taxon>
    </lineage>
</organism>
<sequence length="258" mass="26749">MSASTLERSPAAGADPSGRSSARRAFVIQVMGLPVSAHVRGRTDAPEVEEAVGQVWSMLRKVDSLFSTWREDSELMRLRRGELDGAAAHPWHEEVALLCAEAHQRTAGLFDASYPGAGGYDPTGLVKGWAVEKAAAHLANVPGISFCLNAGGDLVAGAGREASPTAWRVGIEDPARAGSIAASLDIVTGGLATSGTAARGAHIADPRSGGVVERAGSVTVWGPSLVWADVWATALFVDPVAGRAALATADPQYRSFVL</sequence>
<keyword evidence="13" id="KW-1185">Reference proteome</keyword>
<keyword evidence="7" id="KW-0274">FAD</keyword>
<evidence type="ECO:0000313" key="12">
    <source>
        <dbReference type="EMBL" id="GAA2732641.1"/>
    </source>
</evidence>
<evidence type="ECO:0000256" key="2">
    <source>
        <dbReference type="ARBA" id="ARBA00011955"/>
    </source>
</evidence>
<keyword evidence="6" id="KW-0479">Metal-binding</keyword>
<protein>
    <recommendedName>
        <fullName evidence="3">FAD:protein FMN transferase</fullName>
        <ecNumber evidence="2">2.7.1.180</ecNumber>
    </recommendedName>
    <alternativeName>
        <fullName evidence="9">Flavin transferase</fullName>
    </alternativeName>
</protein>
<proteinExistence type="predicted"/>
<evidence type="ECO:0000256" key="7">
    <source>
        <dbReference type="ARBA" id="ARBA00022827"/>
    </source>
</evidence>
<comment type="catalytic activity">
    <reaction evidence="10">
        <text>L-threonyl-[protein] + FAD = FMN-L-threonyl-[protein] + AMP + H(+)</text>
        <dbReference type="Rhea" id="RHEA:36847"/>
        <dbReference type="Rhea" id="RHEA-COMP:11060"/>
        <dbReference type="Rhea" id="RHEA-COMP:11061"/>
        <dbReference type="ChEBI" id="CHEBI:15378"/>
        <dbReference type="ChEBI" id="CHEBI:30013"/>
        <dbReference type="ChEBI" id="CHEBI:57692"/>
        <dbReference type="ChEBI" id="CHEBI:74257"/>
        <dbReference type="ChEBI" id="CHEBI:456215"/>
        <dbReference type="EC" id="2.7.1.180"/>
    </reaction>
</comment>
<dbReference type="PANTHER" id="PTHR30040">
    <property type="entry name" value="THIAMINE BIOSYNTHESIS LIPOPROTEIN APBE"/>
    <property type="match status" value="1"/>
</dbReference>
<evidence type="ECO:0000256" key="8">
    <source>
        <dbReference type="ARBA" id="ARBA00022842"/>
    </source>
</evidence>
<dbReference type="SUPFAM" id="SSF143631">
    <property type="entry name" value="ApbE-like"/>
    <property type="match status" value="1"/>
</dbReference>
<accession>A0ABN3UH27</accession>
<dbReference type="InterPro" id="IPR024932">
    <property type="entry name" value="ApbE"/>
</dbReference>
<name>A0ABN3UH27_9MICO</name>
<comment type="cofactor">
    <cofactor evidence="1">
        <name>Mg(2+)</name>
        <dbReference type="ChEBI" id="CHEBI:18420"/>
    </cofactor>
</comment>
<evidence type="ECO:0000256" key="4">
    <source>
        <dbReference type="ARBA" id="ARBA00022630"/>
    </source>
</evidence>
<comment type="caution">
    <text evidence="12">The sequence shown here is derived from an EMBL/GenBank/DDBJ whole genome shotgun (WGS) entry which is preliminary data.</text>
</comment>
<dbReference type="GO" id="GO:0016740">
    <property type="term" value="F:transferase activity"/>
    <property type="evidence" value="ECO:0007669"/>
    <property type="project" value="UniProtKB-KW"/>
</dbReference>
<evidence type="ECO:0000256" key="1">
    <source>
        <dbReference type="ARBA" id="ARBA00001946"/>
    </source>
</evidence>
<feature type="region of interest" description="Disordered" evidence="11">
    <location>
        <begin position="1"/>
        <end position="20"/>
    </location>
</feature>
<evidence type="ECO:0000256" key="5">
    <source>
        <dbReference type="ARBA" id="ARBA00022679"/>
    </source>
</evidence>
<dbReference type="Pfam" id="PF02424">
    <property type="entry name" value="ApbE"/>
    <property type="match status" value="1"/>
</dbReference>
<dbReference type="EMBL" id="BAAARN010000001">
    <property type="protein sequence ID" value="GAA2732641.1"/>
    <property type="molecule type" value="Genomic_DNA"/>
</dbReference>
<keyword evidence="4" id="KW-0285">Flavoprotein</keyword>
<dbReference type="EC" id="2.7.1.180" evidence="2"/>
<evidence type="ECO:0000256" key="11">
    <source>
        <dbReference type="SAM" id="MobiDB-lite"/>
    </source>
</evidence>
<evidence type="ECO:0000256" key="6">
    <source>
        <dbReference type="ARBA" id="ARBA00022723"/>
    </source>
</evidence>
<evidence type="ECO:0000313" key="13">
    <source>
        <dbReference type="Proteomes" id="UP001501326"/>
    </source>
</evidence>
<evidence type="ECO:0000256" key="9">
    <source>
        <dbReference type="ARBA" id="ARBA00031306"/>
    </source>
</evidence>
<keyword evidence="8" id="KW-0460">Magnesium</keyword>
<reference evidence="12 13" key="1">
    <citation type="journal article" date="2019" name="Int. J. Syst. Evol. Microbiol.">
        <title>The Global Catalogue of Microorganisms (GCM) 10K type strain sequencing project: providing services to taxonomists for standard genome sequencing and annotation.</title>
        <authorList>
            <consortium name="The Broad Institute Genomics Platform"/>
            <consortium name="The Broad Institute Genome Sequencing Center for Infectious Disease"/>
            <person name="Wu L."/>
            <person name="Ma J."/>
        </authorList>
    </citation>
    <scope>NUCLEOTIDE SEQUENCE [LARGE SCALE GENOMIC DNA]</scope>
    <source>
        <strain evidence="12 13">JCM 16378</strain>
    </source>
</reference>
<evidence type="ECO:0000256" key="3">
    <source>
        <dbReference type="ARBA" id="ARBA00016337"/>
    </source>
</evidence>
<dbReference type="Gene3D" id="3.10.520.10">
    <property type="entry name" value="ApbE-like domains"/>
    <property type="match status" value="2"/>
</dbReference>
<keyword evidence="5 12" id="KW-0808">Transferase</keyword>
<dbReference type="InterPro" id="IPR003374">
    <property type="entry name" value="ApbE-like_sf"/>
</dbReference>